<comment type="caution">
    <text evidence="1">The sequence shown here is derived from an EMBL/GenBank/DDBJ whole genome shotgun (WGS) entry which is preliminary data.</text>
</comment>
<dbReference type="Proteomes" id="UP001160148">
    <property type="component" value="Unassembled WGS sequence"/>
</dbReference>
<evidence type="ECO:0000313" key="1">
    <source>
        <dbReference type="EMBL" id="CAI6345986.1"/>
    </source>
</evidence>
<accession>A0AAV0VTG8</accession>
<evidence type="ECO:0000313" key="2">
    <source>
        <dbReference type="Proteomes" id="UP001160148"/>
    </source>
</evidence>
<organism evidence="1 2">
    <name type="scientific">Macrosiphum euphorbiae</name>
    <name type="common">potato aphid</name>
    <dbReference type="NCBI Taxonomy" id="13131"/>
    <lineage>
        <taxon>Eukaryota</taxon>
        <taxon>Metazoa</taxon>
        <taxon>Ecdysozoa</taxon>
        <taxon>Arthropoda</taxon>
        <taxon>Hexapoda</taxon>
        <taxon>Insecta</taxon>
        <taxon>Pterygota</taxon>
        <taxon>Neoptera</taxon>
        <taxon>Paraneoptera</taxon>
        <taxon>Hemiptera</taxon>
        <taxon>Sternorrhyncha</taxon>
        <taxon>Aphidomorpha</taxon>
        <taxon>Aphidoidea</taxon>
        <taxon>Aphididae</taxon>
        <taxon>Macrosiphini</taxon>
        <taxon>Macrosiphum</taxon>
    </lineage>
</organism>
<proteinExistence type="predicted"/>
<gene>
    <name evidence="1" type="ORF">MEUPH1_LOCUS2936</name>
</gene>
<name>A0AAV0VTG8_9HEMI</name>
<keyword evidence="2" id="KW-1185">Reference proteome</keyword>
<dbReference type="EMBL" id="CARXXK010000001">
    <property type="protein sequence ID" value="CAI6345986.1"/>
    <property type="molecule type" value="Genomic_DNA"/>
</dbReference>
<dbReference type="AlphaFoldDB" id="A0AAV0VTG8"/>
<protein>
    <submittedName>
        <fullName evidence="1">Uncharacterized protein</fullName>
    </submittedName>
</protein>
<reference evidence="1 2" key="1">
    <citation type="submission" date="2023-01" db="EMBL/GenBank/DDBJ databases">
        <authorList>
            <person name="Whitehead M."/>
        </authorList>
    </citation>
    <scope>NUCLEOTIDE SEQUENCE [LARGE SCALE GENOMIC DNA]</scope>
</reference>
<sequence>MRLRGFSPIKMINKQTVRTIISSNEPAIVFMSLNDDNIFETKMWTEVKSTNQLQYKHSPITPKMQKKNNDASQVVELLKKTVMPSCIVTIDK</sequence>